<evidence type="ECO:0000313" key="3">
    <source>
        <dbReference type="Proteomes" id="UP000013304"/>
    </source>
</evidence>
<dbReference type="EMBL" id="CP005080">
    <property type="protein sequence ID" value="AGK81663.1"/>
    <property type="molecule type" value="Genomic_DNA"/>
</dbReference>
<reference evidence="2 3" key="1">
    <citation type="submission" date="2013-04" db="EMBL/GenBank/DDBJ databases">
        <title>Complete genome sequence of Streptomyces fulvissimus.</title>
        <authorList>
            <person name="Myronovskyi M."/>
            <person name="Tokovenko B."/>
            <person name="Manderscheid N."/>
            <person name="Petzke L."/>
            <person name="Luzhetskyy A."/>
        </authorList>
    </citation>
    <scope>NUCLEOTIDE SEQUENCE [LARGE SCALE GENOMIC DNA]</scope>
    <source>
        <strain evidence="2 3">DSM 40593</strain>
    </source>
</reference>
<dbReference type="Proteomes" id="UP000013304">
    <property type="component" value="Chromosome"/>
</dbReference>
<evidence type="ECO:0000256" key="1">
    <source>
        <dbReference type="SAM" id="MobiDB-lite"/>
    </source>
</evidence>
<organism evidence="2 3">
    <name type="scientific">Streptomyces microflavus DSM 40593</name>
    <dbReference type="NCBI Taxonomy" id="1303692"/>
    <lineage>
        <taxon>Bacteria</taxon>
        <taxon>Bacillati</taxon>
        <taxon>Actinomycetota</taxon>
        <taxon>Actinomycetes</taxon>
        <taxon>Kitasatosporales</taxon>
        <taxon>Streptomycetaceae</taxon>
        <taxon>Streptomyces</taxon>
    </lineage>
</organism>
<gene>
    <name evidence="2" type="ORF">SFUL_6786</name>
</gene>
<dbReference type="PATRIC" id="fig|1303692.3.peg.6831"/>
<sequence length="69" mass="7380">MDDSFRVDRDAAPDHYGRLRVRADGLGPAAWLTGRTEAEGGFGRVAGSPPPASPRTPASCTLRRWTGGR</sequence>
<name>N0D669_STRMI</name>
<dbReference type="RefSeq" id="WP_015612955.1">
    <property type="nucleotide sequence ID" value="NC_021177.1"/>
</dbReference>
<dbReference type="HOGENOM" id="CLU_2774123_0_0_11"/>
<dbReference type="AlphaFoldDB" id="N0D669"/>
<evidence type="ECO:0000313" key="2">
    <source>
        <dbReference type="EMBL" id="AGK81663.1"/>
    </source>
</evidence>
<protein>
    <submittedName>
        <fullName evidence="2">Uncharacterized protein</fullName>
    </submittedName>
</protein>
<dbReference type="KEGG" id="sfi:SFUL_6786"/>
<proteinExistence type="predicted"/>
<accession>N0D669</accession>
<feature type="region of interest" description="Disordered" evidence="1">
    <location>
        <begin position="40"/>
        <end position="69"/>
    </location>
</feature>